<dbReference type="GO" id="GO:0016287">
    <property type="term" value="F:glycerone-phosphate O-acyltransferase activity"/>
    <property type="evidence" value="ECO:0007669"/>
    <property type="project" value="EnsemblFungi"/>
</dbReference>
<dbReference type="AlphaFoldDB" id="A0A0W0CSQ8"/>
<evidence type="ECO:0000256" key="1">
    <source>
        <dbReference type="SAM" id="MobiDB-lite"/>
    </source>
</evidence>
<dbReference type="EMBL" id="LLZZ01000123">
    <property type="protein sequence ID" value="KTB02618.1"/>
    <property type="molecule type" value="Genomic_DNA"/>
</dbReference>
<proteinExistence type="predicted"/>
<dbReference type="Proteomes" id="UP000054886">
    <property type="component" value="Unassembled WGS sequence"/>
</dbReference>
<evidence type="ECO:0000313" key="5">
    <source>
        <dbReference type="Proteomes" id="UP000054886"/>
    </source>
</evidence>
<accession>A0A0W0CSQ8</accession>
<feature type="region of interest" description="Disordered" evidence="1">
    <location>
        <begin position="674"/>
        <end position="716"/>
    </location>
</feature>
<protein>
    <submittedName>
        <fullName evidence="4">Glycerol-3-phosphate O-acyltransferase 2</fullName>
    </submittedName>
</protein>
<feature type="compositionally biased region" description="Basic and acidic residues" evidence="1">
    <location>
        <begin position="704"/>
        <end position="716"/>
    </location>
</feature>
<dbReference type="GO" id="GO:0004366">
    <property type="term" value="F:glycerol-3-phosphate O-acyltransferase activity"/>
    <property type="evidence" value="ECO:0007669"/>
    <property type="project" value="EnsemblFungi"/>
</dbReference>
<keyword evidence="4" id="KW-0012">Acyltransferase</keyword>
<dbReference type="VEuPathDB" id="FungiDB:GVI51_K08019"/>
<dbReference type="InterPro" id="IPR052744">
    <property type="entry name" value="GPAT/DAPAT"/>
</dbReference>
<dbReference type="PANTHER" id="PTHR31605">
    <property type="entry name" value="GLYCEROL-3-PHOSPHATE O-ACYLTRANSFERASE 1"/>
    <property type="match status" value="1"/>
</dbReference>
<evidence type="ECO:0000313" key="4">
    <source>
        <dbReference type="EMBL" id="KTB02618.1"/>
    </source>
</evidence>
<keyword evidence="4" id="KW-0808">Transferase</keyword>
<dbReference type="SUPFAM" id="SSF69593">
    <property type="entry name" value="Glycerol-3-phosphate (1)-acyltransferase"/>
    <property type="match status" value="1"/>
</dbReference>
<comment type="caution">
    <text evidence="4">The sequence shown here is derived from an EMBL/GenBank/DDBJ whole genome shotgun (WGS) entry which is preliminary data.</text>
</comment>
<dbReference type="VEuPathDB" id="FungiDB:GW608_K07953"/>
<dbReference type="GO" id="GO:0005783">
    <property type="term" value="C:endoplasmic reticulum"/>
    <property type="evidence" value="ECO:0007669"/>
    <property type="project" value="EnsemblFungi"/>
</dbReference>
<name>A0A0W0CSQ8_CANGB</name>
<dbReference type="VEuPathDB" id="FungiDB:CAGL0K08162g"/>
<dbReference type="GO" id="GO:0005811">
    <property type="term" value="C:lipid droplet"/>
    <property type="evidence" value="ECO:0007669"/>
    <property type="project" value="EnsemblFungi"/>
</dbReference>
<dbReference type="VEuPathDB" id="FungiDB:GWK60_K07975"/>
<dbReference type="PhylomeDB" id="A0A0W0CSQ8"/>
<keyword evidence="2" id="KW-0472">Membrane</keyword>
<keyword evidence="2" id="KW-0812">Transmembrane</keyword>
<feature type="transmembrane region" description="Helical" evidence="2">
    <location>
        <begin position="440"/>
        <end position="462"/>
    </location>
</feature>
<feature type="transmembrane region" description="Helical" evidence="2">
    <location>
        <begin position="529"/>
        <end position="547"/>
    </location>
</feature>
<dbReference type="VEuPathDB" id="FungiDB:B1J91_K08162g"/>
<dbReference type="SMART" id="SM00563">
    <property type="entry name" value="PlsC"/>
    <property type="match status" value="1"/>
</dbReference>
<feature type="domain" description="Phospholipid/glycerol acyltransferase" evidence="3">
    <location>
        <begin position="62"/>
        <end position="289"/>
    </location>
</feature>
<evidence type="ECO:0000259" key="3">
    <source>
        <dbReference type="SMART" id="SM00563"/>
    </source>
</evidence>
<evidence type="ECO:0000256" key="2">
    <source>
        <dbReference type="SAM" id="Phobius"/>
    </source>
</evidence>
<dbReference type="OrthoDB" id="2427554at2759"/>
<keyword evidence="2" id="KW-1133">Transmembrane helix</keyword>
<gene>
    <name evidence="4" type="ORF">AO440_003595</name>
</gene>
<dbReference type="PANTHER" id="PTHR31605:SF2">
    <property type="entry name" value="GLYCEROL-3-PHOSPHATE O-ACYLTRANSFERASE 2"/>
    <property type="match status" value="1"/>
</dbReference>
<dbReference type="GO" id="GO:0008654">
    <property type="term" value="P:phospholipid biosynthetic process"/>
    <property type="evidence" value="ECO:0007669"/>
    <property type="project" value="EnsemblFungi"/>
</dbReference>
<organism evidence="4 5">
    <name type="scientific">Candida glabrata</name>
    <name type="common">Yeast</name>
    <name type="synonym">Torulopsis glabrata</name>
    <dbReference type="NCBI Taxonomy" id="5478"/>
    <lineage>
        <taxon>Eukaryota</taxon>
        <taxon>Fungi</taxon>
        <taxon>Dikarya</taxon>
        <taxon>Ascomycota</taxon>
        <taxon>Saccharomycotina</taxon>
        <taxon>Saccharomycetes</taxon>
        <taxon>Saccharomycetales</taxon>
        <taxon>Saccharomycetaceae</taxon>
        <taxon>Nakaseomyces</taxon>
    </lineage>
</organism>
<dbReference type="OMA" id="RSRQTCF"/>
<sequence>MPAHVPEVGHKYINDYNGYTYNIHTFLYDLIVFLFNAVITTFFREIKVRGGYNVPPRGVPTILVCAPHANQFIDPTLVMITTRQLGYIRGKLRSRQACFVTAASSLKMKFVGLFGNAMGSIPVPRIQDNLKDMDSNLIIYAPDFENNPTMLKGKCLDGSNPGFTTKFTVKSLIGLPNYLSNANIAEIPDDSTIVLSAPFKNDKNGKVAELLTQGTTFKYAEKIDNTETFQSVFDHLHTKGCVGIFPEGGSHDRPSLLPIKAGVAIMALGAAAADPKMEVAVVPVGLHYFHRNKFRSRAVIEYGEPIMVNGDMGKEYKQQPRETVSRLLKKVSDALFTLTENAPDYETLMTIQAARRLFQTNNSRIPLPAVVEIQRRLLVGYKKFQSDPRIMHLQNSVKEYNNKLYSMGLKDHQVMSLKTKPYETLRCAVTLLQRIFRVTLFFFLSLPGSIMFLPIFVGSHFYSKKKQREGLKKSSVKIEGKDLIATWKLIVALLMAPSLYITYTIILMVLHQRRSKYVWWVWVPTENKVIQFIYFYMLLVLVAYSSLKTGEIGFDLFKSLRPLMISLVYPQDYIHELQTRRKELSNEVTEICNELGPQVFPDYEKFASSYLIKKDKKDESKPEKDYLSQNSTGLSGRSRSSSIYSMISNVSNSLSRVNSRGSLTDVPIFSDSRQGEWTNITSDDEQSNSKEETPTNKLSSKITDLMRSKREKEKVD</sequence>
<dbReference type="InterPro" id="IPR002123">
    <property type="entry name" value="Plipid/glycerol_acylTrfase"/>
</dbReference>
<dbReference type="GO" id="GO:0090207">
    <property type="term" value="P:regulation of triglyceride metabolic process"/>
    <property type="evidence" value="ECO:0007669"/>
    <property type="project" value="EnsemblFungi"/>
</dbReference>
<reference evidence="4 5" key="1">
    <citation type="submission" date="2015-10" db="EMBL/GenBank/DDBJ databases">
        <title>Draft genomes sequences of Candida glabrata isolates 1A, 1B, 2A, 2B, 3A and 3B.</title>
        <authorList>
            <person name="Haavelsrud O.E."/>
            <person name="Gaustad P."/>
        </authorList>
    </citation>
    <scope>NUCLEOTIDE SEQUENCE [LARGE SCALE GENOMIC DNA]</scope>
    <source>
        <strain evidence="4">910700640</strain>
    </source>
</reference>
<feature type="transmembrane region" description="Helical" evidence="2">
    <location>
        <begin position="483"/>
        <end position="509"/>
    </location>
</feature>